<name>A0A1R1AY04_PAELA</name>
<gene>
    <name evidence="5" type="ORF">BK123_20365</name>
</gene>
<dbReference type="SUPFAM" id="SSF46689">
    <property type="entry name" value="Homeodomain-like"/>
    <property type="match status" value="2"/>
</dbReference>
<organism evidence="5 6">
    <name type="scientific">Paenibacillus lautus</name>
    <name type="common">Bacillus lautus</name>
    <dbReference type="NCBI Taxonomy" id="1401"/>
    <lineage>
        <taxon>Bacteria</taxon>
        <taxon>Bacillati</taxon>
        <taxon>Bacillota</taxon>
        <taxon>Bacilli</taxon>
        <taxon>Bacillales</taxon>
        <taxon>Paenibacillaceae</taxon>
        <taxon>Paenibacillus</taxon>
    </lineage>
</organism>
<keyword evidence="3" id="KW-0804">Transcription</keyword>
<dbReference type="SUPFAM" id="SSF51215">
    <property type="entry name" value="Regulatory protein AraC"/>
    <property type="match status" value="1"/>
</dbReference>
<dbReference type="PRINTS" id="PR00032">
    <property type="entry name" value="HTHARAC"/>
</dbReference>
<dbReference type="Proteomes" id="UP000187074">
    <property type="component" value="Unassembled WGS sequence"/>
</dbReference>
<evidence type="ECO:0000313" key="5">
    <source>
        <dbReference type="EMBL" id="OME90720.1"/>
    </source>
</evidence>
<dbReference type="InterPro" id="IPR003313">
    <property type="entry name" value="AraC-bd"/>
</dbReference>
<dbReference type="EMBL" id="MRTF01000007">
    <property type="protein sequence ID" value="OME90720.1"/>
    <property type="molecule type" value="Genomic_DNA"/>
</dbReference>
<evidence type="ECO:0000256" key="3">
    <source>
        <dbReference type="ARBA" id="ARBA00023163"/>
    </source>
</evidence>
<dbReference type="Gene3D" id="1.10.10.60">
    <property type="entry name" value="Homeodomain-like"/>
    <property type="match status" value="2"/>
</dbReference>
<dbReference type="GO" id="GO:0043565">
    <property type="term" value="F:sequence-specific DNA binding"/>
    <property type="evidence" value="ECO:0007669"/>
    <property type="project" value="InterPro"/>
</dbReference>
<dbReference type="STRING" id="1401.BK123_20365"/>
<dbReference type="Pfam" id="PF02311">
    <property type="entry name" value="AraC_binding"/>
    <property type="match status" value="1"/>
</dbReference>
<dbReference type="Gene3D" id="2.60.120.10">
    <property type="entry name" value="Jelly Rolls"/>
    <property type="match status" value="1"/>
</dbReference>
<dbReference type="Pfam" id="PF12833">
    <property type="entry name" value="HTH_18"/>
    <property type="match status" value="1"/>
</dbReference>
<protein>
    <recommendedName>
        <fullName evidence="4">HTH araC/xylS-type domain-containing protein</fullName>
    </recommendedName>
</protein>
<dbReference type="PANTHER" id="PTHR43280:SF34">
    <property type="entry name" value="ARAC-FAMILY TRANSCRIPTIONAL REGULATOR"/>
    <property type="match status" value="1"/>
</dbReference>
<evidence type="ECO:0000259" key="4">
    <source>
        <dbReference type="PROSITE" id="PS01124"/>
    </source>
</evidence>
<dbReference type="OrthoDB" id="2713997at2"/>
<accession>A0A1R1AY04</accession>
<reference evidence="5 6" key="1">
    <citation type="submission" date="2016-11" db="EMBL/GenBank/DDBJ databases">
        <title>Paenibacillus species isolates.</title>
        <authorList>
            <person name="Beno S.M."/>
        </authorList>
    </citation>
    <scope>NUCLEOTIDE SEQUENCE [LARGE SCALE GENOMIC DNA]</scope>
    <source>
        <strain evidence="5 6">FSL F4-0100</strain>
    </source>
</reference>
<dbReference type="AlphaFoldDB" id="A0A1R1AY04"/>
<evidence type="ECO:0000313" key="6">
    <source>
        <dbReference type="Proteomes" id="UP000187074"/>
    </source>
</evidence>
<feature type="domain" description="HTH araC/xylS-type" evidence="4">
    <location>
        <begin position="189"/>
        <end position="287"/>
    </location>
</feature>
<dbReference type="InterPro" id="IPR014710">
    <property type="entry name" value="RmlC-like_jellyroll"/>
</dbReference>
<dbReference type="InterPro" id="IPR037923">
    <property type="entry name" value="HTH-like"/>
</dbReference>
<dbReference type="PROSITE" id="PS01124">
    <property type="entry name" value="HTH_ARAC_FAMILY_2"/>
    <property type="match status" value="1"/>
</dbReference>
<dbReference type="RefSeq" id="WP_076324212.1">
    <property type="nucleotide sequence ID" value="NZ_MRTF01000007.1"/>
</dbReference>
<dbReference type="SMART" id="SM00342">
    <property type="entry name" value="HTH_ARAC"/>
    <property type="match status" value="1"/>
</dbReference>
<evidence type="ECO:0000256" key="2">
    <source>
        <dbReference type="ARBA" id="ARBA00023125"/>
    </source>
</evidence>
<keyword evidence="2" id="KW-0238">DNA-binding</keyword>
<evidence type="ECO:0000256" key="1">
    <source>
        <dbReference type="ARBA" id="ARBA00023015"/>
    </source>
</evidence>
<dbReference type="GO" id="GO:0003700">
    <property type="term" value="F:DNA-binding transcription factor activity"/>
    <property type="evidence" value="ECO:0007669"/>
    <property type="project" value="InterPro"/>
</dbReference>
<dbReference type="InterPro" id="IPR009057">
    <property type="entry name" value="Homeodomain-like_sf"/>
</dbReference>
<proteinExistence type="predicted"/>
<dbReference type="PANTHER" id="PTHR43280">
    <property type="entry name" value="ARAC-FAMILY TRANSCRIPTIONAL REGULATOR"/>
    <property type="match status" value="1"/>
</dbReference>
<keyword evidence="1" id="KW-0805">Transcription regulation</keyword>
<comment type="caution">
    <text evidence="5">The sequence shown here is derived from an EMBL/GenBank/DDBJ whole genome shotgun (WGS) entry which is preliminary data.</text>
</comment>
<sequence>MKIHHSIPWRDNLYLFNYRSVHTEPVEYFHYHEGLEILYIHEGAGRYIVNNQTHSLKPGTLVLIKPFQIHHIQVIVPPNYIRSLLKIKASVIERFLTALPQLTTAVSQLLEHPWSNQVFHLSSKDALFLENQFLQLHEMLASVPRKVQKEVVALFLFHFFTYFNSHIYPPDRSGGFKYHTVADSIEPVGAMVRWIGKHYHLSFTINEIAAELHFSPSYLSKLFKDQMGMTIIEYTNNKRMEEARTLLGLPSLTIEEVSKQTGFKYPSYFIAMFKKKYGMTPLQYRMQTKL</sequence>
<dbReference type="InterPro" id="IPR020449">
    <property type="entry name" value="Tscrpt_reg_AraC-type_HTH"/>
</dbReference>
<dbReference type="InterPro" id="IPR018060">
    <property type="entry name" value="HTH_AraC"/>
</dbReference>